<sequence>SLQRLELYAVLEVFRNWSAEPVNVVCDSLYVVGLVQRLEHAILKEVNSHRLSQLLTELWQLINSRKHEYFIVHIRSHSGLPGSLVEGNERADQLVAAAWNGPPPNAFQQARNSRMFFYQAPKMLIQQFNIPLPDAKAIVRACPDCQGQVLGVALGVNSRGLRPLQLWQMDVTHVPSFGRLKYVHVTVDTFSHAVWATPLSGETARHVMIHLSGCFAALGVPLEIKTDNGPAYTSQALQRFTELWGVKHVTSIPHSPTGQVIVEHVHQVIKQLLLKQ</sequence>
<dbReference type="STRING" id="50402.A0A0A0AJ60"/>
<dbReference type="SUPFAM" id="SSF53098">
    <property type="entry name" value="Ribonuclease H-like"/>
    <property type="match status" value="2"/>
</dbReference>
<evidence type="ECO:0000256" key="4">
    <source>
        <dbReference type="ARBA" id="ARBA00022722"/>
    </source>
</evidence>
<dbReference type="PROSITE" id="PS50879">
    <property type="entry name" value="RNASE_H_1"/>
    <property type="match status" value="1"/>
</dbReference>
<dbReference type="PANTHER" id="PTHR41694">
    <property type="entry name" value="ENDOGENOUS RETROVIRUS GROUP K MEMBER POL PROTEIN"/>
    <property type="match status" value="1"/>
</dbReference>
<evidence type="ECO:0000256" key="7">
    <source>
        <dbReference type="ARBA" id="ARBA00022801"/>
    </source>
</evidence>
<dbReference type="InterPro" id="IPR017856">
    <property type="entry name" value="Integrase-like_N"/>
</dbReference>
<keyword evidence="6" id="KW-0255">Endonuclease</keyword>
<evidence type="ECO:0000313" key="17">
    <source>
        <dbReference type="Proteomes" id="UP000053858"/>
    </source>
</evidence>
<evidence type="ECO:0000256" key="6">
    <source>
        <dbReference type="ARBA" id="ARBA00022759"/>
    </source>
</evidence>
<keyword evidence="7" id="KW-0378">Hydrolase</keyword>
<name>A0A0A0AJ60_CHAVO</name>
<dbReference type="GO" id="GO:0004523">
    <property type="term" value="F:RNA-DNA hybrid ribonuclease activity"/>
    <property type="evidence" value="ECO:0007669"/>
    <property type="project" value="InterPro"/>
</dbReference>
<keyword evidence="3" id="KW-0548">Nucleotidyltransferase</keyword>
<feature type="domain" description="RNase H type-1" evidence="13">
    <location>
        <begin position="1"/>
        <end position="100"/>
    </location>
</feature>
<feature type="domain" description="Integrase-type" evidence="12">
    <location>
        <begin position="105"/>
        <end position="146"/>
    </location>
</feature>
<feature type="domain" description="Integrase catalytic" evidence="14">
    <location>
        <begin position="159"/>
        <end position="276"/>
    </location>
</feature>
<dbReference type="GO" id="GO:0015074">
    <property type="term" value="P:DNA integration"/>
    <property type="evidence" value="ECO:0007669"/>
    <property type="project" value="InterPro"/>
</dbReference>
<dbReference type="InterPro" id="IPR003308">
    <property type="entry name" value="Integrase_Zn-bd_dom_N"/>
</dbReference>
<dbReference type="GO" id="GO:0003964">
    <property type="term" value="F:RNA-directed DNA polymerase activity"/>
    <property type="evidence" value="ECO:0007669"/>
    <property type="project" value="UniProtKB-KW"/>
</dbReference>
<dbReference type="EC" id="2.7.7.49" evidence="1"/>
<keyword evidence="10" id="KW-0511">Multifunctional enzyme</keyword>
<evidence type="ECO:0000256" key="10">
    <source>
        <dbReference type="ARBA" id="ARBA00023268"/>
    </source>
</evidence>
<evidence type="ECO:0000259" key="13">
    <source>
        <dbReference type="PROSITE" id="PS50879"/>
    </source>
</evidence>
<keyword evidence="4" id="KW-0540">Nuclease</keyword>
<keyword evidence="17" id="KW-1185">Reference proteome</keyword>
<dbReference type="EMBL" id="KL871772">
    <property type="protein sequence ID" value="KGL93473.1"/>
    <property type="molecule type" value="Genomic_DNA"/>
</dbReference>
<dbReference type="InterPro" id="IPR001584">
    <property type="entry name" value="Integrase_cat-core"/>
</dbReference>
<evidence type="ECO:0000313" key="15">
    <source>
        <dbReference type="EMBL" id="KGL93471.1"/>
    </source>
</evidence>
<evidence type="ECO:0000259" key="12">
    <source>
        <dbReference type="PROSITE" id="PS50876"/>
    </source>
</evidence>
<dbReference type="InterPro" id="IPR012337">
    <property type="entry name" value="RNaseH-like_sf"/>
</dbReference>
<evidence type="ECO:0000256" key="3">
    <source>
        <dbReference type="ARBA" id="ARBA00022695"/>
    </source>
</evidence>
<dbReference type="Gene3D" id="3.30.420.10">
    <property type="entry name" value="Ribonuclease H-like superfamily/Ribonuclease H"/>
    <property type="match status" value="2"/>
</dbReference>
<dbReference type="InterPro" id="IPR036397">
    <property type="entry name" value="RNaseH_sf"/>
</dbReference>
<proteinExistence type="predicted"/>
<evidence type="ECO:0000256" key="8">
    <source>
        <dbReference type="ARBA" id="ARBA00022833"/>
    </source>
</evidence>
<evidence type="ECO:0000313" key="16">
    <source>
        <dbReference type="EMBL" id="KGL93473.1"/>
    </source>
</evidence>
<keyword evidence="11" id="KW-0863">Zinc-finger</keyword>
<dbReference type="Pfam" id="PF02022">
    <property type="entry name" value="Integrase_Zn"/>
    <property type="match status" value="1"/>
</dbReference>
<accession>A0A0A0AJ60</accession>
<dbReference type="Pfam" id="PF00075">
    <property type="entry name" value="RNase_H"/>
    <property type="match status" value="1"/>
</dbReference>
<keyword evidence="5" id="KW-0479">Metal-binding</keyword>
<dbReference type="InterPro" id="IPR002156">
    <property type="entry name" value="RNaseH_domain"/>
</dbReference>
<keyword evidence="8" id="KW-0862">Zinc</keyword>
<dbReference type="Proteomes" id="UP000053858">
    <property type="component" value="Unassembled WGS sequence"/>
</dbReference>
<dbReference type="SUPFAM" id="SSF46919">
    <property type="entry name" value="N-terminal Zn binding domain of HIV integrase"/>
    <property type="match status" value="1"/>
</dbReference>
<reference evidence="16 17" key="1">
    <citation type="submission" date="2014-06" db="EMBL/GenBank/DDBJ databases">
        <title>Genome evolution of avian class.</title>
        <authorList>
            <person name="Zhang G."/>
            <person name="Li C."/>
        </authorList>
    </citation>
    <scope>NUCLEOTIDE SEQUENCE [LARGE SCALE GENOMIC DNA]</scope>
    <source>
        <strain evidence="16">BGI_N301</strain>
    </source>
</reference>
<dbReference type="AlphaFoldDB" id="A0A0A0AJ60"/>
<dbReference type="PROSITE" id="PS50994">
    <property type="entry name" value="INTEGRASE"/>
    <property type="match status" value="1"/>
</dbReference>
<dbReference type="EMBL" id="KL871772">
    <property type="protein sequence ID" value="KGL93471.1"/>
    <property type="molecule type" value="Genomic_DNA"/>
</dbReference>
<evidence type="ECO:0000259" key="14">
    <source>
        <dbReference type="PROSITE" id="PS50994"/>
    </source>
</evidence>
<protein>
    <recommendedName>
        <fullName evidence="1">RNA-directed DNA polymerase</fullName>
        <ecNumber evidence="1">2.7.7.49</ecNumber>
    </recommendedName>
</protein>
<evidence type="ECO:0000256" key="2">
    <source>
        <dbReference type="ARBA" id="ARBA00022679"/>
    </source>
</evidence>
<evidence type="ECO:0000256" key="11">
    <source>
        <dbReference type="PROSITE-ProRule" id="PRU00450"/>
    </source>
</evidence>
<evidence type="ECO:0000256" key="1">
    <source>
        <dbReference type="ARBA" id="ARBA00012493"/>
    </source>
</evidence>
<dbReference type="Pfam" id="PF00665">
    <property type="entry name" value="rve"/>
    <property type="match status" value="1"/>
</dbReference>
<keyword evidence="9" id="KW-0695">RNA-directed DNA polymerase</keyword>
<dbReference type="GO" id="GO:0035613">
    <property type="term" value="F:RNA stem-loop binding"/>
    <property type="evidence" value="ECO:0007669"/>
    <property type="project" value="TreeGrafter"/>
</dbReference>
<dbReference type="PROSITE" id="PS50876">
    <property type="entry name" value="ZF_INTEGRASE"/>
    <property type="match status" value="1"/>
</dbReference>
<feature type="non-terminal residue" evidence="16">
    <location>
        <position position="276"/>
    </location>
</feature>
<organism evidence="16 17">
    <name type="scientific">Charadrius vociferus</name>
    <name type="common">Killdeer</name>
    <name type="synonym">Aegialitis vocifera</name>
    <dbReference type="NCBI Taxonomy" id="50402"/>
    <lineage>
        <taxon>Eukaryota</taxon>
        <taxon>Metazoa</taxon>
        <taxon>Chordata</taxon>
        <taxon>Craniata</taxon>
        <taxon>Vertebrata</taxon>
        <taxon>Euteleostomi</taxon>
        <taxon>Archelosauria</taxon>
        <taxon>Archosauria</taxon>
        <taxon>Dinosauria</taxon>
        <taxon>Saurischia</taxon>
        <taxon>Theropoda</taxon>
        <taxon>Coelurosauria</taxon>
        <taxon>Aves</taxon>
        <taxon>Neognathae</taxon>
        <taxon>Neoaves</taxon>
        <taxon>Charadriiformes</taxon>
        <taxon>Charadriidae</taxon>
        <taxon>Charadrius</taxon>
    </lineage>
</organism>
<evidence type="ECO:0000256" key="5">
    <source>
        <dbReference type="ARBA" id="ARBA00022723"/>
    </source>
</evidence>
<dbReference type="PANTHER" id="PTHR41694:SF4">
    <property type="entry name" value="ENDOGENOUS RETROVIRUS GROUP K MEMBER 10 POL PROTEIN-RELATED"/>
    <property type="match status" value="1"/>
</dbReference>
<evidence type="ECO:0000256" key="9">
    <source>
        <dbReference type="ARBA" id="ARBA00022918"/>
    </source>
</evidence>
<keyword evidence="2" id="KW-0808">Transferase</keyword>
<dbReference type="Gene3D" id="1.10.10.200">
    <property type="match status" value="1"/>
</dbReference>
<gene>
    <name evidence="15" type="ORF">N301_10254</name>
    <name evidence="16" type="ORF">N301_10256</name>
</gene>
<feature type="non-terminal residue" evidence="16">
    <location>
        <position position="1"/>
    </location>
</feature>
<dbReference type="GO" id="GO:0008270">
    <property type="term" value="F:zinc ion binding"/>
    <property type="evidence" value="ECO:0007669"/>
    <property type="project" value="UniProtKB-KW"/>
</dbReference>